<evidence type="ECO:0000256" key="5">
    <source>
        <dbReference type="ARBA" id="ARBA00023136"/>
    </source>
</evidence>
<evidence type="ECO:0000313" key="7">
    <source>
        <dbReference type="EMBL" id="GGJ01038.1"/>
    </source>
</evidence>
<evidence type="ECO:0000256" key="6">
    <source>
        <dbReference type="SAM" id="Phobius"/>
    </source>
</evidence>
<proteinExistence type="predicted"/>
<sequence length="227" mass="24138">MTTAGLSQGDDGRRSATVNGWLLAGLLILAGLWLGPLPAMSRTAFSAHMLLHLGVVALVAPLLAVGLVHSGLTLGGNRRGWMMLAFALEMVVVWGWHAPAMHEAAARHVGVFVVQQLSFLLVGLSVWLAGMAARERRDLLAVMFGFALTLMHMTMLGVLLMMAPKLIYPAELCLGAFGFEQLEDQRFGGVLMAAWGGLAYLAGGIVLGGRLLRQLDSDAAADQPVKP</sequence>
<evidence type="ECO:0000256" key="3">
    <source>
        <dbReference type="ARBA" id="ARBA00022692"/>
    </source>
</evidence>
<keyword evidence="5 6" id="KW-0472">Membrane</keyword>
<evidence type="ECO:0000256" key="4">
    <source>
        <dbReference type="ARBA" id="ARBA00022989"/>
    </source>
</evidence>
<feature type="transmembrane region" description="Helical" evidence="6">
    <location>
        <begin position="187"/>
        <end position="207"/>
    </location>
</feature>
<keyword evidence="3 6" id="KW-0812">Transmembrane</keyword>
<dbReference type="EMBL" id="BMNN01000003">
    <property type="protein sequence ID" value="GGJ01038.1"/>
    <property type="molecule type" value="Genomic_DNA"/>
</dbReference>
<dbReference type="Proteomes" id="UP000633263">
    <property type="component" value="Unassembled WGS sequence"/>
</dbReference>
<comment type="subcellular location">
    <subcellularLocation>
        <location evidence="1">Cell membrane</location>
        <topology evidence="1">Multi-pass membrane protein</topology>
    </subcellularLocation>
</comment>
<dbReference type="InterPro" id="IPR019108">
    <property type="entry name" value="Caa3_assmbl_CtaG-rel"/>
</dbReference>
<evidence type="ECO:0008006" key="9">
    <source>
        <dbReference type="Google" id="ProtNLM"/>
    </source>
</evidence>
<feature type="transmembrane region" description="Helical" evidence="6">
    <location>
        <begin position="109"/>
        <end position="129"/>
    </location>
</feature>
<feature type="transmembrane region" description="Helical" evidence="6">
    <location>
        <begin position="141"/>
        <end position="167"/>
    </location>
</feature>
<keyword evidence="4 6" id="KW-1133">Transmembrane helix</keyword>
<name>A0ABQ2CQA7_9GAMM</name>
<feature type="transmembrane region" description="Helical" evidence="6">
    <location>
        <begin position="45"/>
        <end position="68"/>
    </location>
</feature>
<evidence type="ECO:0000313" key="8">
    <source>
        <dbReference type="Proteomes" id="UP000633263"/>
    </source>
</evidence>
<feature type="transmembrane region" description="Helical" evidence="6">
    <location>
        <begin position="80"/>
        <end position="97"/>
    </location>
</feature>
<gene>
    <name evidence="7" type="ORF">GCM10009083_17260</name>
</gene>
<organism evidence="7 8">
    <name type="scientific">Halopseudomonas pertucinogena</name>
    <dbReference type="NCBI Taxonomy" id="86175"/>
    <lineage>
        <taxon>Bacteria</taxon>
        <taxon>Pseudomonadati</taxon>
        <taxon>Pseudomonadota</taxon>
        <taxon>Gammaproteobacteria</taxon>
        <taxon>Pseudomonadales</taxon>
        <taxon>Pseudomonadaceae</taxon>
        <taxon>Halopseudomonas</taxon>
    </lineage>
</organism>
<protein>
    <recommendedName>
        <fullName evidence="9">Cytochrome c oxidase assembly factor CtaG</fullName>
    </recommendedName>
</protein>
<accession>A0ABQ2CQA7</accession>
<dbReference type="RefSeq" id="WP_188636224.1">
    <property type="nucleotide sequence ID" value="NZ_BMNN01000003.1"/>
</dbReference>
<dbReference type="Pfam" id="PF09678">
    <property type="entry name" value="Caa3_CtaG"/>
    <property type="match status" value="1"/>
</dbReference>
<keyword evidence="2" id="KW-1003">Cell membrane</keyword>
<reference evidence="8" key="1">
    <citation type="journal article" date="2019" name="Int. J. Syst. Evol. Microbiol.">
        <title>The Global Catalogue of Microorganisms (GCM) 10K type strain sequencing project: providing services to taxonomists for standard genome sequencing and annotation.</title>
        <authorList>
            <consortium name="The Broad Institute Genomics Platform"/>
            <consortium name="The Broad Institute Genome Sequencing Center for Infectious Disease"/>
            <person name="Wu L."/>
            <person name="Ma J."/>
        </authorList>
    </citation>
    <scope>NUCLEOTIDE SEQUENCE [LARGE SCALE GENOMIC DNA]</scope>
    <source>
        <strain evidence="8">JCM 11590</strain>
    </source>
</reference>
<evidence type="ECO:0000256" key="2">
    <source>
        <dbReference type="ARBA" id="ARBA00022475"/>
    </source>
</evidence>
<keyword evidence="8" id="KW-1185">Reference proteome</keyword>
<feature type="transmembrane region" description="Helical" evidence="6">
    <location>
        <begin position="21"/>
        <end position="39"/>
    </location>
</feature>
<comment type="caution">
    <text evidence="7">The sequence shown here is derived from an EMBL/GenBank/DDBJ whole genome shotgun (WGS) entry which is preliminary data.</text>
</comment>
<evidence type="ECO:0000256" key="1">
    <source>
        <dbReference type="ARBA" id="ARBA00004651"/>
    </source>
</evidence>